<gene>
    <name evidence="12" type="ORF">BKG61_15670</name>
</gene>
<dbReference type="RefSeq" id="WP_070945460.1">
    <property type="nucleotide sequence ID" value="NZ_MLHV01000013.1"/>
</dbReference>
<dbReference type="SMART" id="SM00987">
    <property type="entry name" value="UreE_C"/>
    <property type="match status" value="1"/>
</dbReference>
<dbReference type="InterPro" id="IPR036895">
    <property type="entry name" value="Uracil-DNA_glycosylase-like_sf"/>
</dbReference>
<feature type="region of interest" description="Disordered" evidence="10">
    <location>
        <begin position="171"/>
        <end position="190"/>
    </location>
</feature>
<protein>
    <recommendedName>
        <fullName evidence="2">Type-4 uracil-DNA glycosylase</fullName>
    </recommendedName>
</protein>
<dbReference type="GO" id="GO:0006281">
    <property type="term" value="P:DNA repair"/>
    <property type="evidence" value="ECO:0007669"/>
    <property type="project" value="UniProtKB-KW"/>
</dbReference>
<dbReference type="PANTHER" id="PTHR33693">
    <property type="entry name" value="TYPE-5 URACIL-DNA GLYCOSYLASE"/>
    <property type="match status" value="1"/>
</dbReference>
<dbReference type="InterPro" id="IPR051536">
    <property type="entry name" value="UDG_Type-4/5"/>
</dbReference>
<dbReference type="EMBL" id="MLHV01000013">
    <property type="protein sequence ID" value="OHT97671.1"/>
    <property type="molecule type" value="Genomic_DNA"/>
</dbReference>
<accession>A0A1S1K248</accession>
<keyword evidence="13" id="KW-1185">Reference proteome</keyword>
<feature type="region of interest" description="Disordered" evidence="10">
    <location>
        <begin position="1"/>
        <end position="20"/>
    </location>
</feature>
<evidence type="ECO:0000256" key="5">
    <source>
        <dbReference type="ARBA" id="ARBA00022763"/>
    </source>
</evidence>
<comment type="caution">
    <text evidence="12">The sequence shown here is derived from an EMBL/GenBank/DDBJ whole genome shotgun (WGS) entry which is preliminary data.</text>
</comment>
<keyword evidence="9" id="KW-0234">DNA repair</keyword>
<evidence type="ECO:0000256" key="9">
    <source>
        <dbReference type="ARBA" id="ARBA00023204"/>
    </source>
</evidence>
<keyword evidence="5" id="KW-0227">DNA damage</keyword>
<evidence type="ECO:0000256" key="8">
    <source>
        <dbReference type="ARBA" id="ARBA00023014"/>
    </source>
</evidence>
<keyword evidence="7" id="KW-0408">Iron</keyword>
<dbReference type="NCBIfam" id="TIGR03914">
    <property type="entry name" value="UDG_fam_dom"/>
    <property type="match status" value="1"/>
</dbReference>
<evidence type="ECO:0000313" key="13">
    <source>
        <dbReference type="Proteomes" id="UP000179636"/>
    </source>
</evidence>
<dbReference type="CDD" id="cd10030">
    <property type="entry name" value="UDG-F4_TTUDGA_SPO1dp_like"/>
    <property type="match status" value="1"/>
</dbReference>
<dbReference type="GO" id="GO:0046872">
    <property type="term" value="F:metal ion binding"/>
    <property type="evidence" value="ECO:0007669"/>
    <property type="project" value="UniProtKB-KW"/>
</dbReference>
<dbReference type="Pfam" id="PF03167">
    <property type="entry name" value="UDG"/>
    <property type="match status" value="1"/>
</dbReference>
<evidence type="ECO:0000256" key="3">
    <source>
        <dbReference type="ARBA" id="ARBA00022485"/>
    </source>
</evidence>
<name>A0A1S1K248_9MYCO</name>
<dbReference type="SUPFAM" id="SSF52141">
    <property type="entry name" value="Uracil-DNA glycosylase-like"/>
    <property type="match status" value="1"/>
</dbReference>
<evidence type="ECO:0000256" key="4">
    <source>
        <dbReference type="ARBA" id="ARBA00022723"/>
    </source>
</evidence>
<dbReference type="OrthoDB" id="5290748at2"/>
<keyword evidence="4" id="KW-0479">Metal-binding</keyword>
<keyword evidence="3" id="KW-0004">4Fe-4S</keyword>
<sequence>MNSAASLIGEQPGDREDLAGAPFVGPAGRVLDKALAAAEIDRAELYLTNAVKHFKFTTNERGKRRIHKTPSRTEVEACRPWVLAELDTVAPEVVVLLGATAAKCLLGNDFRLTRHRGEILHATGLLDEEPALVATIHPSAVLRGPSESRQEAFDGLVADLRTAYATTRTVSSAGSAGSGRFMPASRPVRR</sequence>
<evidence type="ECO:0000256" key="6">
    <source>
        <dbReference type="ARBA" id="ARBA00022801"/>
    </source>
</evidence>
<comment type="similarity">
    <text evidence="1">Belongs to the uracil-DNA glycosylase (UDG) superfamily. Type 4 (UDGa) family.</text>
</comment>
<evidence type="ECO:0000256" key="1">
    <source>
        <dbReference type="ARBA" id="ARBA00006521"/>
    </source>
</evidence>
<proteinExistence type="inferred from homology"/>
<dbReference type="InterPro" id="IPR005273">
    <property type="entry name" value="Ura-DNA_glyco_family4"/>
</dbReference>
<dbReference type="PANTHER" id="PTHR33693:SF9">
    <property type="entry name" value="TYPE-4 URACIL-DNA GLYCOSYLASE"/>
    <property type="match status" value="1"/>
</dbReference>
<keyword evidence="6" id="KW-0378">Hydrolase</keyword>
<reference evidence="12 13" key="1">
    <citation type="submission" date="2016-10" db="EMBL/GenBank/DDBJ databases">
        <title>Evaluation of Human, Animal and Environmental Mycobacterium chelonae Isolates by Core Genome Phylogenomic Analysis, Targeted Gene Comparison, and Anti-microbial Susceptibility Patterns: A Tale of Mistaken Identities.</title>
        <authorList>
            <person name="Fogelson S.B."/>
            <person name="Camus A.C."/>
            <person name="Lorenz W."/>
            <person name="Vasireddy R."/>
            <person name="Vasireddy S."/>
            <person name="Smith T."/>
            <person name="Brown-Elliott B.A."/>
            <person name="Wallace R.J.Jr."/>
            <person name="Hasan N.A."/>
            <person name="Reischl U."/>
            <person name="Sanchez S."/>
        </authorList>
    </citation>
    <scope>NUCLEOTIDE SEQUENCE [LARGE SCALE GENOMIC DNA]</scope>
    <source>
        <strain evidence="12 13">24999</strain>
    </source>
</reference>
<keyword evidence="8" id="KW-0411">Iron-sulfur</keyword>
<dbReference type="InterPro" id="IPR005122">
    <property type="entry name" value="Uracil-DNA_glycosylase-like"/>
</dbReference>
<dbReference type="GO" id="GO:0097506">
    <property type="term" value="F:deaminated base DNA N-glycosylase activity"/>
    <property type="evidence" value="ECO:0007669"/>
    <property type="project" value="UniProtKB-ARBA"/>
</dbReference>
<organism evidence="12 13">
    <name type="scientific">Mycobacterium syngnathidarum</name>
    <dbReference type="NCBI Taxonomy" id="1908205"/>
    <lineage>
        <taxon>Bacteria</taxon>
        <taxon>Bacillati</taxon>
        <taxon>Actinomycetota</taxon>
        <taxon>Actinomycetes</taxon>
        <taxon>Mycobacteriales</taxon>
        <taxon>Mycobacteriaceae</taxon>
        <taxon>Mycobacterium</taxon>
    </lineage>
</organism>
<dbReference type="Proteomes" id="UP000179636">
    <property type="component" value="Unassembled WGS sequence"/>
</dbReference>
<dbReference type="AlphaFoldDB" id="A0A1S1K248"/>
<feature type="domain" description="Uracil-DNA glycosylase-like" evidence="11">
    <location>
        <begin position="3"/>
        <end position="161"/>
    </location>
</feature>
<evidence type="ECO:0000313" key="12">
    <source>
        <dbReference type="EMBL" id="OHT97671.1"/>
    </source>
</evidence>
<evidence type="ECO:0000256" key="10">
    <source>
        <dbReference type="SAM" id="MobiDB-lite"/>
    </source>
</evidence>
<evidence type="ECO:0000256" key="7">
    <source>
        <dbReference type="ARBA" id="ARBA00023004"/>
    </source>
</evidence>
<dbReference type="SMART" id="SM00986">
    <property type="entry name" value="UDG"/>
    <property type="match status" value="1"/>
</dbReference>
<evidence type="ECO:0000256" key="2">
    <source>
        <dbReference type="ARBA" id="ARBA00019403"/>
    </source>
</evidence>
<dbReference type="GO" id="GO:0051539">
    <property type="term" value="F:4 iron, 4 sulfur cluster binding"/>
    <property type="evidence" value="ECO:0007669"/>
    <property type="project" value="UniProtKB-KW"/>
</dbReference>
<dbReference type="Gene3D" id="3.40.470.10">
    <property type="entry name" value="Uracil-DNA glycosylase-like domain"/>
    <property type="match status" value="1"/>
</dbReference>
<evidence type="ECO:0000259" key="11">
    <source>
        <dbReference type="SMART" id="SM00986"/>
    </source>
</evidence>